<accession>A0A4P9C3Q3</accession>
<dbReference type="InterPro" id="IPR014054">
    <property type="entry name" value="Phage_regulatory_Rha"/>
</dbReference>
<dbReference type="GO" id="GO:0003677">
    <property type="term" value="F:DNA binding"/>
    <property type="evidence" value="ECO:0007669"/>
    <property type="project" value="InterPro"/>
</dbReference>
<dbReference type="AlphaFoldDB" id="A0A4P9C3Q3"/>
<dbReference type="NCBIfam" id="TIGR02681">
    <property type="entry name" value="phage_pRha"/>
    <property type="match status" value="1"/>
</dbReference>
<name>A0A4P9C3Q3_EUBML</name>
<reference evidence="2 3" key="1">
    <citation type="submission" date="2018-05" db="EMBL/GenBank/DDBJ databases">
        <title>Genome comparison of Eubacterium sp.</title>
        <authorList>
            <person name="Feng Y."/>
            <person name="Sanchez-Andrea I."/>
            <person name="Stams A.J.M."/>
            <person name="De Vos W.M."/>
        </authorList>
    </citation>
    <scope>NUCLEOTIDE SEQUENCE [LARGE SCALE GENOMIC DNA]</scope>
    <source>
        <strain evidence="2 3">YI</strain>
    </source>
</reference>
<evidence type="ECO:0000259" key="1">
    <source>
        <dbReference type="Pfam" id="PF03374"/>
    </source>
</evidence>
<feature type="domain" description="Antirepressor protein C-terminal" evidence="1">
    <location>
        <begin position="151"/>
        <end position="253"/>
    </location>
</feature>
<dbReference type="Pfam" id="PF03374">
    <property type="entry name" value="ANT"/>
    <property type="match status" value="1"/>
</dbReference>
<evidence type="ECO:0000313" key="2">
    <source>
        <dbReference type="EMBL" id="QCT69893.1"/>
    </source>
</evidence>
<sequence>MMKTKNKGPEPSRGLVHCAENSETDRKIEVTLCQNQPVVSSRQVAHDFERAHKSVLRSITLLRRETSAQNCADLFMSSTYVDQYGRTQKEYLITRDGFALLVMGFTGAQALSWKLRYIQAFNAMEEQLRRQALSMPQDKALLAAAVLEAERVIAGLQTEAGYARCVLDSQALIPITGIAKDYGMTAEFMNRLLHSLGVQYKKGRRWYLYEAWQDAGYAATNTDTIPKKDGSVKVVESLQWTQKGKRFIHDLLAQNSIYPILERDRHELCD</sequence>
<dbReference type="Proteomes" id="UP000218387">
    <property type="component" value="Chromosome"/>
</dbReference>
<proteinExistence type="predicted"/>
<evidence type="ECO:0000313" key="3">
    <source>
        <dbReference type="Proteomes" id="UP000218387"/>
    </source>
</evidence>
<keyword evidence="3" id="KW-1185">Reference proteome</keyword>
<dbReference type="Pfam" id="PF09669">
    <property type="entry name" value="Phage_pRha"/>
    <property type="match status" value="1"/>
</dbReference>
<dbReference type="KEGG" id="emt:CPZ25_000750"/>
<gene>
    <name evidence="2" type="ORF">CPZ25_000750</name>
</gene>
<dbReference type="RefSeq" id="WP_096919360.1">
    <property type="nucleotide sequence ID" value="NZ_CP029487.1"/>
</dbReference>
<organism evidence="2 3">
    <name type="scientific">Eubacterium maltosivorans</name>
    <dbReference type="NCBI Taxonomy" id="2041044"/>
    <lineage>
        <taxon>Bacteria</taxon>
        <taxon>Bacillati</taxon>
        <taxon>Bacillota</taxon>
        <taxon>Clostridia</taxon>
        <taxon>Eubacteriales</taxon>
        <taxon>Eubacteriaceae</taxon>
        <taxon>Eubacterium</taxon>
    </lineage>
</organism>
<dbReference type="EMBL" id="CP029487">
    <property type="protein sequence ID" value="QCT69893.1"/>
    <property type="molecule type" value="Genomic_DNA"/>
</dbReference>
<protein>
    <submittedName>
        <fullName evidence="2">Phage regulatory protein/antirepressor Ant</fullName>
    </submittedName>
</protein>
<dbReference type="InterPro" id="IPR005039">
    <property type="entry name" value="Ant_C"/>
</dbReference>